<dbReference type="PANTHER" id="PTHR42877">
    <property type="entry name" value="L-ORNITHINE N(5)-MONOOXYGENASE-RELATED"/>
    <property type="match status" value="1"/>
</dbReference>
<dbReference type="PRINTS" id="PR00411">
    <property type="entry name" value="PNDRDTASEI"/>
</dbReference>
<dbReference type="EMBL" id="BAABWU010000001">
    <property type="protein sequence ID" value="GAA6195159.1"/>
    <property type="molecule type" value="Genomic_DNA"/>
</dbReference>
<keyword evidence="1" id="KW-0285">Flavoprotein</keyword>
<evidence type="ECO:0000256" key="2">
    <source>
        <dbReference type="ARBA" id="ARBA00022827"/>
    </source>
</evidence>
<evidence type="ECO:0000313" key="4">
    <source>
        <dbReference type="EMBL" id="GAA6195159.1"/>
    </source>
</evidence>
<dbReference type="InterPro" id="IPR051209">
    <property type="entry name" value="FAD-bind_Monooxygenase_sf"/>
</dbReference>
<organism evidence="4 5">
    <name type="scientific">Pseudophaeobacter arcticus</name>
    <dbReference type="NCBI Taxonomy" id="385492"/>
    <lineage>
        <taxon>Bacteria</taxon>
        <taxon>Pseudomonadati</taxon>
        <taxon>Pseudomonadota</taxon>
        <taxon>Alphaproteobacteria</taxon>
        <taxon>Rhodobacterales</taxon>
        <taxon>Paracoccaceae</taxon>
        <taxon>Pseudophaeobacter</taxon>
    </lineage>
</organism>
<proteinExistence type="predicted"/>
<dbReference type="Pfam" id="PF00743">
    <property type="entry name" value="FMO-like"/>
    <property type="match status" value="1"/>
</dbReference>
<evidence type="ECO:0000256" key="1">
    <source>
        <dbReference type="ARBA" id="ARBA00022630"/>
    </source>
</evidence>
<comment type="caution">
    <text evidence="4">The sequence shown here is derived from an EMBL/GenBank/DDBJ whole genome shotgun (WGS) entry which is preliminary data.</text>
</comment>
<dbReference type="PANTHER" id="PTHR42877:SF4">
    <property type="entry name" value="FAD_NAD(P)-BINDING DOMAIN-CONTAINING PROTEIN-RELATED"/>
    <property type="match status" value="1"/>
</dbReference>
<accession>A0ABQ0AH50</accession>
<dbReference type="InterPro" id="IPR020946">
    <property type="entry name" value="Flavin_mOase-like"/>
</dbReference>
<sequence>MTIQNKALKTDVDRDLLRAGIRQGNIPTLLAVLYQMSGDARWLRPPYTPGRARGLDDNDDGGLPPEIQDEIRDAAQQAIFAWLDGAQLAIPAPDHQTLANMLSVSMHEPVPDSYGEVIASDLGLSEHRLSPQVTWPAGTRALVIGAGVSGICAGVNLQQMGVDFEIIEKNEDFGGTWWENRYPGAGVDTPNHIYSFSFAPNDWSRYFALQGELLTYFQSVADRFDLRQATRFETRVDEARWNDETRKWQVTMTGPDGTRTETCDILMSAVGVLNTPQIPDIPGAETFAGVATHTAQWPEDLDVTGKRVALVGNGASGMQVAPAIIDKVEKLTVFARSKQWAAPFPQFQKKVPDPVRYLLMTVPLYQQWYRIRQFWTFNDRIHESLQKDPTWPEPDKALNATNDRHRQIFTAYVKAELGDRQDLLQEMLPDFPPYGKRILLDNGWYRTLTKPNAELVPARLSRIEGSTLIAADGSTSEADVLVYATGFKAAEMQSSYEIIGQGGQHLKDAWETDNPSAYIGSMVPGFPNFFTILGPNVGLGHGGSMIKAIELQTSFILSIISRMFERNAQTVAVTAQAHESYNARIDEAHNKMVWTHQGTENWYRNSRGRVVAISPWRNDYFWSLTRDADPGAFTFET</sequence>
<dbReference type="Proteomes" id="UP001441944">
    <property type="component" value="Unassembled WGS sequence"/>
</dbReference>
<keyword evidence="3" id="KW-0560">Oxidoreductase</keyword>
<keyword evidence="5" id="KW-1185">Reference proteome</keyword>
<dbReference type="InterPro" id="IPR036188">
    <property type="entry name" value="FAD/NAD-bd_sf"/>
</dbReference>
<evidence type="ECO:0000313" key="5">
    <source>
        <dbReference type="Proteomes" id="UP001441944"/>
    </source>
</evidence>
<reference evidence="4 5" key="1">
    <citation type="submission" date="2024-04" db="EMBL/GenBank/DDBJ databases">
        <title>Draft genome sequence of Pseudophaeobacter arcticus NBRC 116598.</title>
        <authorList>
            <person name="Miyakawa T."/>
            <person name="Kusuya Y."/>
            <person name="Miura T."/>
        </authorList>
    </citation>
    <scope>NUCLEOTIDE SEQUENCE [LARGE SCALE GENOMIC DNA]</scope>
    <source>
        <strain evidence="4 5">SU-CL00105</strain>
    </source>
</reference>
<dbReference type="SUPFAM" id="SSF51905">
    <property type="entry name" value="FAD/NAD(P)-binding domain"/>
    <property type="match status" value="2"/>
</dbReference>
<dbReference type="Gene3D" id="3.50.50.60">
    <property type="entry name" value="FAD/NAD(P)-binding domain"/>
    <property type="match status" value="2"/>
</dbReference>
<protein>
    <submittedName>
        <fullName evidence="4">NAD(P)/FAD-dependent oxidoreductase</fullName>
    </submittedName>
</protein>
<gene>
    <name evidence="4" type="ORF">NBRC116598_06030</name>
</gene>
<dbReference type="RefSeq" id="WP_353396974.1">
    <property type="nucleotide sequence ID" value="NZ_BAABWU010000001.1"/>
</dbReference>
<keyword evidence="2" id="KW-0274">FAD</keyword>
<evidence type="ECO:0000256" key="3">
    <source>
        <dbReference type="ARBA" id="ARBA00023002"/>
    </source>
</evidence>
<name>A0ABQ0AH50_9RHOB</name>